<dbReference type="AlphaFoldDB" id="A0A392VP79"/>
<accession>A0A392VP79</accession>
<keyword evidence="2" id="KW-1185">Reference proteome</keyword>
<comment type="caution">
    <text evidence="1">The sequence shown here is derived from an EMBL/GenBank/DDBJ whole genome shotgun (WGS) entry which is preliminary data.</text>
</comment>
<evidence type="ECO:0000313" key="1">
    <source>
        <dbReference type="EMBL" id="MCI89252.1"/>
    </source>
</evidence>
<proteinExistence type="predicted"/>
<dbReference type="EMBL" id="LXQA011214925">
    <property type="protein sequence ID" value="MCI89252.1"/>
    <property type="molecule type" value="Genomic_DNA"/>
</dbReference>
<name>A0A392VP79_9FABA</name>
<dbReference type="Proteomes" id="UP000265520">
    <property type="component" value="Unassembled WGS sequence"/>
</dbReference>
<organism evidence="1 2">
    <name type="scientific">Trifolium medium</name>
    <dbReference type="NCBI Taxonomy" id="97028"/>
    <lineage>
        <taxon>Eukaryota</taxon>
        <taxon>Viridiplantae</taxon>
        <taxon>Streptophyta</taxon>
        <taxon>Embryophyta</taxon>
        <taxon>Tracheophyta</taxon>
        <taxon>Spermatophyta</taxon>
        <taxon>Magnoliopsida</taxon>
        <taxon>eudicotyledons</taxon>
        <taxon>Gunneridae</taxon>
        <taxon>Pentapetalae</taxon>
        <taxon>rosids</taxon>
        <taxon>fabids</taxon>
        <taxon>Fabales</taxon>
        <taxon>Fabaceae</taxon>
        <taxon>Papilionoideae</taxon>
        <taxon>50 kb inversion clade</taxon>
        <taxon>NPAAA clade</taxon>
        <taxon>Hologalegina</taxon>
        <taxon>IRL clade</taxon>
        <taxon>Trifolieae</taxon>
        <taxon>Trifolium</taxon>
    </lineage>
</organism>
<sequence length="64" mass="7485">MHPPEVPVAEMDVILNQEPDMRRTQQIRDLAGVMRMIETALVLGEERDKVNEERNKLMQKINNL</sequence>
<reference evidence="1 2" key="1">
    <citation type="journal article" date="2018" name="Front. Plant Sci.">
        <title>Red Clover (Trifolium pratense) and Zigzag Clover (T. medium) - A Picture of Genomic Similarities and Differences.</title>
        <authorList>
            <person name="Dluhosova J."/>
            <person name="Istvanek J."/>
            <person name="Nedelnik J."/>
            <person name="Repkova J."/>
        </authorList>
    </citation>
    <scope>NUCLEOTIDE SEQUENCE [LARGE SCALE GENOMIC DNA]</scope>
    <source>
        <strain evidence="2">cv. 10/8</strain>
        <tissue evidence="1">Leaf</tissue>
    </source>
</reference>
<evidence type="ECO:0000313" key="2">
    <source>
        <dbReference type="Proteomes" id="UP000265520"/>
    </source>
</evidence>
<feature type="non-terminal residue" evidence="1">
    <location>
        <position position="64"/>
    </location>
</feature>
<protein>
    <submittedName>
        <fullName evidence="1">Uncharacterized protein</fullName>
    </submittedName>
</protein>